<comment type="caution">
    <text evidence="10">The sequence shown here is derived from an EMBL/GenBank/DDBJ whole genome shotgun (WGS) entry which is preliminary data.</text>
</comment>
<keyword evidence="4 8" id="KW-0808">Transferase</keyword>
<protein>
    <recommendedName>
        <fullName evidence="3 8">3-deoxy-D-manno-octulosonic acid transferase</fullName>
        <shortName evidence="8">Kdo transferase</shortName>
        <ecNumber evidence="2 8">2.4.99.12</ecNumber>
    </recommendedName>
    <alternativeName>
        <fullName evidence="5 8">Lipid IV(A) 3-deoxy-D-manno-octulosonic acid transferase</fullName>
    </alternativeName>
</protein>
<dbReference type="InterPro" id="IPR038107">
    <property type="entry name" value="Glycos_transf_N_sf"/>
</dbReference>
<feature type="active site" description="Proton acceptor" evidence="7">
    <location>
        <position position="66"/>
    </location>
</feature>
<evidence type="ECO:0000256" key="7">
    <source>
        <dbReference type="PIRSR" id="PIRSR639901-1"/>
    </source>
</evidence>
<gene>
    <name evidence="10" type="ORF">EGI31_04885</name>
</gene>
<evidence type="ECO:0000256" key="5">
    <source>
        <dbReference type="ARBA" id="ARBA00031445"/>
    </source>
</evidence>
<comment type="pathway">
    <text evidence="1 8">Bacterial outer membrane biogenesis; LPS core biosynthesis.</text>
</comment>
<comment type="subcellular location">
    <subcellularLocation>
        <location evidence="8">Cell membrane</location>
    </subcellularLocation>
</comment>
<keyword evidence="8" id="KW-0448">Lipopolysaccharide biosynthesis</keyword>
<comment type="function">
    <text evidence="8">Involved in lipopolysaccharide (LPS) biosynthesis. Catalyzes the transfer of 3-deoxy-D-manno-octulosonate (Kdo) residue(s) from CMP-Kdo to lipid IV(A), the tetraacyldisaccharide-1,4'-bisphosphate precursor of lipid A.</text>
</comment>
<dbReference type="GO" id="GO:0009244">
    <property type="term" value="P:lipopolysaccharide core region biosynthetic process"/>
    <property type="evidence" value="ECO:0007669"/>
    <property type="project" value="UniProtKB-UniRule"/>
</dbReference>
<name>A0AAE3H1E5_9BACT</name>
<dbReference type="InterPro" id="IPR039901">
    <property type="entry name" value="Kdotransferase"/>
</dbReference>
<evidence type="ECO:0000256" key="2">
    <source>
        <dbReference type="ARBA" id="ARBA00012621"/>
    </source>
</evidence>
<dbReference type="Gene3D" id="3.40.50.2000">
    <property type="entry name" value="Glycogen Phosphorylase B"/>
    <property type="match status" value="1"/>
</dbReference>
<evidence type="ECO:0000256" key="3">
    <source>
        <dbReference type="ARBA" id="ARBA00019077"/>
    </source>
</evidence>
<feature type="domain" description="3-deoxy-D-manno-octulosonic-acid transferase N-terminal" evidence="9">
    <location>
        <begin position="51"/>
        <end position="212"/>
    </location>
</feature>
<dbReference type="InterPro" id="IPR007507">
    <property type="entry name" value="Glycos_transf_N"/>
</dbReference>
<keyword evidence="8" id="KW-1003">Cell membrane</keyword>
<evidence type="ECO:0000259" key="9">
    <source>
        <dbReference type="Pfam" id="PF04413"/>
    </source>
</evidence>
<evidence type="ECO:0000256" key="6">
    <source>
        <dbReference type="ARBA" id="ARBA00049183"/>
    </source>
</evidence>
<sequence length="412" mass="46886">MVGFGYNLFIFLVDKLIYFVQFFGPKAKLFVEGQKQIPAILANIKTWREQNPDREIIWFHCASLGEFEQGRPVLEAFRSQNPNVSILLTFFSPSGYEIRKNYPLADFICYLPIDTKSKAEHFVKMVNPKIAVFVKYEFWPNTIKALRSNDTKLIGISVILREGQAFFKPWGGYFKELLFSFEHLFVQNTATAGLLETIDYQSYTVAGDTRFDRVLDNLAKIQPIAGMADFVKHDPVFVVGSAWPEDMQVLIPFALSHPQIKFIIAPHELHETQIKTWAKELSAIKYSDFKDKKLPEAQVLIIDSIGLLSSLYQYAHFAFVGGSFGKGLHNILEAAVFGVPIFFGDRRYHKFEEAKGLIDSKVASPIKDLSEFVEIFEGLDLEKLKSVKKASKDFVKSQSGATYTIIKFLAKI</sequence>
<evidence type="ECO:0000256" key="1">
    <source>
        <dbReference type="ARBA" id="ARBA00004713"/>
    </source>
</evidence>
<dbReference type="PANTHER" id="PTHR42755">
    <property type="entry name" value="3-DEOXY-MANNO-OCTULOSONATE CYTIDYLYLTRANSFERASE"/>
    <property type="match status" value="1"/>
</dbReference>
<evidence type="ECO:0000313" key="10">
    <source>
        <dbReference type="EMBL" id="MCP9762281.1"/>
    </source>
</evidence>
<dbReference type="AlphaFoldDB" id="A0AAE3H1E5"/>
<dbReference type="PANTHER" id="PTHR42755:SF1">
    <property type="entry name" value="3-DEOXY-D-MANNO-OCTULOSONIC ACID TRANSFERASE, MITOCHONDRIAL-RELATED"/>
    <property type="match status" value="1"/>
</dbReference>
<dbReference type="GO" id="GO:0005886">
    <property type="term" value="C:plasma membrane"/>
    <property type="evidence" value="ECO:0007669"/>
    <property type="project" value="UniProtKB-SubCell"/>
</dbReference>
<reference evidence="10 11" key="1">
    <citation type="submission" date="2018-11" db="EMBL/GenBank/DDBJ databases">
        <title>Novel bacteria species description.</title>
        <authorList>
            <person name="Han J.-H."/>
        </authorList>
    </citation>
    <scope>NUCLEOTIDE SEQUENCE [LARGE SCALE GENOMIC DNA]</scope>
    <source>
        <strain evidence="10 11">KCTC23259</strain>
    </source>
</reference>
<keyword evidence="11" id="KW-1185">Reference proteome</keyword>
<evidence type="ECO:0000256" key="4">
    <source>
        <dbReference type="ARBA" id="ARBA00022679"/>
    </source>
</evidence>
<keyword evidence="8" id="KW-0472">Membrane</keyword>
<dbReference type="Gene3D" id="3.40.50.11720">
    <property type="entry name" value="3-Deoxy-D-manno-octulosonic-acid transferase, N-terminal domain"/>
    <property type="match status" value="1"/>
</dbReference>
<evidence type="ECO:0000313" key="11">
    <source>
        <dbReference type="Proteomes" id="UP001204144"/>
    </source>
</evidence>
<dbReference type="EC" id="2.4.99.12" evidence="2 8"/>
<dbReference type="EMBL" id="RJUF01000008">
    <property type="protein sequence ID" value="MCP9762281.1"/>
    <property type="molecule type" value="Genomic_DNA"/>
</dbReference>
<dbReference type="Pfam" id="PF04413">
    <property type="entry name" value="Glycos_transf_N"/>
    <property type="match status" value="1"/>
</dbReference>
<comment type="catalytic activity">
    <reaction evidence="6 8">
        <text>lipid IVA (E. coli) + CMP-3-deoxy-beta-D-manno-octulosonate = alpha-Kdo-(2-&gt;6)-lipid IVA (E. coli) + CMP + H(+)</text>
        <dbReference type="Rhea" id="RHEA:28066"/>
        <dbReference type="ChEBI" id="CHEBI:15378"/>
        <dbReference type="ChEBI" id="CHEBI:58603"/>
        <dbReference type="ChEBI" id="CHEBI:60364"/>
        <dbReference type="ChEBI" id="CHEBI:60377"/>
        <dbReference type="ChEBI" id="CHEBI:85987"/>
        <dbReference type="EC" id="2.4.99.12"/>
    </reaction>
</comment>
<dbReference type="GO" id="GO:0043842">
    <property type="term" value="F:Kdo transferase activity"/>
    <property type="evidence" value="ECO:0007669"/>
    <property type="project" value="UniProtKB-EC"/>
</dbReference>
<proteinExistence type="inferred from homology"/>
<dbReference type="Proteomes" id="UP001204144">
    <property type="component" value="Unassembled WGS sequence"/>
</dbReference>
<comment type="similarity">
    <text evidence="8">Belongs to the glycosyltransferase group 1 family.</text>
</comment>
<dbReference type="GO" id="GO:0009245">
    <property type="term" value="P:lipid A biosynthetic process"/>
    <property type="evidence" value="ECO:0007669"/>
    <property type="project" value="TreeGrafter"/>
</dbReference>
<accession>A0AAE3H1E5</accession>
<organism evidence="10 11">
    <name type="scientific">Lacihabitans soyangensis</name>
    <dbReference type="NCBI Taxonomy" id="869394"/>
    <lineage>
        <taxon>Bacteria</taxon>
        <taxon>Pseudomonadati</taxon>
        <taxon>Bacteroidota</taxon>
        <taxon>Cytophagia</taxon>
        <taxon>Cytophagales</taxon>
        <taxon>Leadbetterellaceae</taxon>
        <taxon>Lacihabitans</taxon>
    </lineage>
</organism>
<evidence type="ECO:0000256" key="8">
    <source>
        <dbReference type="RuleBase" id="RU365103"/>
    </source>
</evidence>